<dbReference type="Pfam" id="PF05974">
    <property type="entry name" value="DUF892"/>
    <property type="match status" value="1"/>
</dbReference>
<reference evidence="2" key="2">
    <citation type="submission" date="2018-11" db="EMBL/GenBank/DDBJ databases">
        <title>Proposal to divide the Flavobacteriaceae and reorganize its genera based on Amino Acid Identity values calculated from whole genome sequences.</title>
        <authorList>
            <person name="Nicholson A.C."/>
            <person name="Gulvik C.A."/>
            <person name="Whitney A.M."/>
            <person name="Humrighouse B.W."/>
            <person name="Bell M."/>
            <person name="Holmens B."/>
            <person name="Steigerwalt A."/>
            <person name="Villarma A."/>
            <person name="Sheth M."/>
            <person name="Batra D."/>
            <person name="Pryor J."/>
            <person name="Bernardet J.-F."/>
            <person name="Hugo C."/>
            <person name="Kampfer P."/>
            <person name="Newman J."/>
            <person name="Mcquiston J.R."/>
        </authorList>
    </citation>
    <scope>NUCLEOTIDE SEQUENCE [LARGE SCALE GENOMIC DNA]</scope>
    <source>
        <strain evidence="2">H3056</strain>
    </source>
</reference>
<sequence>MKRDIPMTESNPNTTTSKLEIFFLQSLCEMYHAENMIAEEFRQIESKINCPKLHKILTGHFGIHVKHQSRLQKFFQIRGETLTPKISYTMKAIMEEASAHLSHFSDDIRNWEFTLVLVAQKFAHYKIAAYSTLAQLAIKLNYPKLATLLAVSVQEEEEFLANNLCEIYASFLNSSGDS</sequence>
<proteinExistence type="predicted"/>
<dbReference type="AlphaFoldDB" id="A0A3N0WTZ0"/>
<dbReference type="Gene3D" id="1.20.1260.10">
    <property type="match status" value="1"/>
</dbReference>
<protein>
    <submittedName>
        <fullName evidence="1">DUF892 family protein</fullName>
    </submittedName>
</protein>
<dbReference type="PANTHER" id="PTHR30565:SF9">
    <property type="entry name" value="PROTEIN YCIF"/>
    <property type="match status" value="1"/>
</dbReference>
<dbReference type="RefSeq" id="WP_123266709.1">
    <property type="nucleotide sequence ID" value="NZ_RJUG01000004.1"/>
</dbReference>
<evidence type="ECO:0000313" key="2">
    <source>
        <dbReference type="Proteomes" id="UP000270224"/>
    </source>
</evidence>
<dbReference type="EMBL" id="RJUG01000004">
    <property type="protein sequence ID" value="ROI08415.1"/>
    <property type="molecule type" value="Genomic_DNA"/>
</dbReference>
<comment type="caution">
    <text evidence="1">The sequence shown here is derived from an EMBL/GenBank/DDBJ whole genome shotgun (WGS) entry which is preliminary data.</text>
</comment>
<dbReference type="OrthoDB" id="1261244at2"/>
<accession>A0A3N0WTZ0</accession>
<dbReference type="InterPro" id="IPR010287">
    <property type="entry name" value="DUF892_YciF-like"/>
</dbReference>
<dbReference type="InterPro" id="IPR009078">
    <property type="entry name" value="Ferritin-like_SF"/>
</dbReference>
<gene>
    <name evidence="1" type="ORF">EGI11_12390</name>
</gene>
<name>A0A3N0WTZ0_9FLAO</name>
<dbReference type="InterPro" id="IPR012347">
    <property type="entry name" value="Ferritin-like"/>
</dbReference>
<dbReference type="Proteomes" id="UP000270224">
    <property type="component" value="Unassembled WGS sequence"/>
</dbReference>
<evidence type="ECO:0000313" key="1">
    <source>
        <dbReference type="EMBL" id="ROI08415.1"/>
    </source>
</evidence>
<organism evidence="1 2">
    <name type="scientific">Kaistella daneshvariae</name>
    <dbReference type="NCBI Taxonomy" id="2487074"/>
    <lineage>
        <taxon>Bacteria</taxon>
        <taxon>Pseudomonadati</taxon>
        <taxon>Bacteroidota</taxon>
        <taxon>Flavobacteriia</taxon>
        <taxon>Flavobacteriales</taxon>
        <taxon>Weeksellaceae</taxon>
        <taxon>Chryseobacterium group</taxon>
        <taxon>Kaistella</taxon>
    </lineage>
</organism>
<reference evidence="2" key="1">
    <citation type="submission" date="2018-11" db="EMBL/GenBank/DDBJ databases">
        <title>Proposal to divide the Flavobacteriaceae and reorganize its genera based on Amino Acid Identity values calculated from whole genome sequences.</title>
        <authorList>
            <person name="Nicholson A.C."/>
            <person name="Gulvik C.A."/>
            <person name="Whitney A.M."/>
            <person name="Humrighouse B.W."/>
            <person name="Bell M."/>
            <person name="Holmes B."/>
            <person name="Steigerwalt A."/>
            <person name="Villarma A."/>
            <person name="Sheth M."/>
            <person name="Batra D."/>
            <person name="Pryor J."/>
            <person name="Bernardet J.-F."/>
            <person name="Hugo C."/>
            <person name="Kampfer P."/>
            <person name="Newman J."/>
            <person name="Mcquiston J.R."/>
        </authorList>
    </citation>
    <scope>NUCLEOTIDE SEQUENCE [LARGE SCALE GENOMIC DNA]</scope>
    <source>
        <strain evidence="2">H3056</strain>
    </source>
</reference>
<dbReference type="PANTHER" id="PTHR30565">
    <property type="entry name" value="PROTEIN YCIF"/>
    <property type="match status" value="1"/>
</dbReference>
<dbReference type="SUPFAM" id="SSF47240">
    <property type="entry name" value="Ferritin-like"/>
    <property type="match status" value="1"/>
</dbReference>
<dbReference type="InterPro" id="IPR047114">
    <property type="entry name" value="YciF"/>
</dbReference>